<protein>
    <recommendedName>
        <fullName evidence="5 6">Ribonuclease Y</fullName>
        <shortName evidence="5">RNase Y</shortName>
        <ecNumber evidence="5 6">3.1.-.-</ecNumber>
    </recommendedName>
</protein>
<dbReference type="Pfam" id="PF01966">
    <property type="entry name" value="HD"/>
    <property type="match status" value="1"/>
</dbReference>
<dbReference type="InterPro" id="IPR003607">
    <property type="entry name" value="HD/PDEase_dom"/>
</dbReference>
<dbReference type="Pfam" id="PF00013">
    <property type="entry name" value="KH_1"/>
    <property type="match status" value="1"/>
</dbReference>
<organism evidence="9 10">
    <name type="scientific">Candidatus Kerfeldbacteria bacterium RIFCSPHIGHO2_02_FULL_42_14</name>
    <dbReference type="NCBI Taxonomy" id="1798540"/>
    <lineage>
        <taxon>Bacteria</taxon>
        <taxon>Candidatus Kerfeldiibacteriota</taxon>
    </lineage>
</organism>
<dbReference type="GO" id="GO:0016787">
    <property type="term" value="F:hydrolase activity"/>
    <property type="evidence" value="ECO:0007669"/>
    <property type="project" value="UniProtKB-KW"/>
</dbReference>
<keyword evidence="1 5" id="KW-0540">Nuclease</keyword>
<feature type="transmembrane region" description="Helical" evidence="5">
    <location>
        <begin position="6"/>
        <end position="25"/>
    </location>
</feature>
<dbReference type="NCBIfam" id="TIGR00277">
    <property type="entry name" value="HDIG"/>
    <property type="match status" value="1"/>
</dbReference>
<sequence length="511" mass="57750">MENFVIIIFIIVIAIALPAGMLIGYQARKVLARKTKDSVEGEVENMLQEARAKQKEMLLQAKDKALAIIEEAKKREEQRRIEVSEVRRRLEHRENIFDQKLLELENKQQSLQGKAREIEEIKKQVQEMKDQHLQKLEQIASFSREEAKKMLMELVEQNMKDDLAHRIQKLQQTAQEEFEAKARTVLSTVIQRYTASHVAETTTTTVTLPSDEMKGRIIGKEGRNIKTIEQLTGVEVIIDDTPESIIISGFSPVRRHLAKRALEKLIADGRIHPTRIEETVEQSKKELALDIRKAGEEAAYKVGVVGLPSKLLQILGRLKYRTSYGQNQLLHAMEVAHLSEMLAEELGANVAVAKKGGLLHDLGKAVDHEVQGGHPQIGYEIMKKFGMPEEVAYLAIAHHEDSPKTLEGIICKVADAISGGRPGARKDSLEQYIQRLEELEAVAKNFDGVEKVYAIQAGREIRVFVRPETVDDLGAYKLAKDIAAKIEQELKYPGEIKVNVIRETRVTEYAR</sequence>
<dbReference type="PROSITE" id="PS50084">
    <property type="entry name" value="KH_TYPE_1"/>
    <property type="match status" value="1"/>
</dbReference>
<dbReference type="InterPro" id="IPR036612">
    <property type="entry name" value="KH_dom_type_1_sf"/>
</dbReference>
<dbReference type="PANTHER" id="PTHR12826:SF15">
    <property type="entry name" value="RIBONUCLEASE Y"/>
    <property type="match status" value="1"/>
</dbReference>
<dbReference type="InterPro" id="IPR022711">
    <property type="entry name" value="RNase_Y_N"/>
</dbReference>
<accession>A0A1G2AU80</accession>
<comment type="subcellular location">
    <subcellularLocation>
        <location evidence="5">Cell membrane</location>
        <topology evidence="5">Single-pass membrane protein</topology>
    </subcellularLocation>
</comment>
<comment type="function">
    <text evidence="5">Endoribonuclease that initiates mRNA decay.</text>
</comment>
<evidence type="ECO:0000256" key="6">
    <source>
        <dbReference type="NCBIfam" id="TIGR03319"/>
    </source>
</evidence>
<dbReference type="InterPro" id="IPR017705">
    <property type="entry name" value="Ribonuclease_Y"/>
</dbReference>
<keyword evidence="5" id="KW-0472">Membrane</keyword>
<evidence type="ECO:0000259" key="8">
    <source>
        <dbReference type="PROSITE" id="PS51831"/>
    </source>
</evidence>
<evidence type="ECO:0000313" key="9">
    <source>
        <dbReference type="EMBL" id="OGY80059.1"/>
    </source>
</evidence>
<feature type="coiled-coil region" evidence="7">
    <location>
        <begin position="36"/>
        <end position="180"/>
    </location>
</feature>
<keyword evidence="4 5" id="KW-0694">RNA-binding</keyword>
<dbReference type="CDD" id="cd00077">
    <property type="entry name" value="HDc"/>
    <property type="match status" value="1"/>
</dbReference>
<dbReference type="PROSITE" id="PS51831">
    <property type="entry name" value="HD"/>
    <property type="match status" value="1"/>
</dbReference>
<keyword evidence="7" id="KW-0175">Coiled coil</keyword>
<evidence type="ECO:0000313" key="10">
    <source>
        <dbReference type="Proteomes" id="UP000177165"/>
    </source>
</evidence>
<evidence type="ECO:0000256" key="2">
    <source>
        <dbReference type="ARBA" id="ARBA00022759"/>
    </source>
</evidence>
<keyword evidence="5" id="KW-1133">Transmembrane helix</keyword>
<dbReference type="SMART" id="SM00322">
    <property type="entry name" value="KH"/>
    <property type="match status" value="1"/>
</dbReference>
<comment type="similarity">
    <text evidence="5">Belongs to the RNase Y family.</text>
</comment>
<dbReference type="GO" id="GO:0006402">
    <property type="term" value="P:mRNA catabolic process"/>
    <property type="evidence" value="ECO:0007669"/>
    <property type="project" value="UniProtKB-UniRule"/>
</dbReference>
<feature type="domain" description="HD" evidence="8">
    <location>
        <begin position="328"/>
        <end position="420"/>
    </location>
</feature>
<dbReference type="InterPro" id="IPR006675">
    <property type="entry name" value="HDIG_dom"/>
</dbReference>
<dbReference type="CDD" id="cd22431">
    <property type="entry name" value="KH-I_RNaseY"/>
    <property type="match status" value="1"/>
</dbReference>
<dbReference type="GO" id="GO:0003723">
    <property type="term" value="F:RNA binding"/>
    <property type="evidence" value="ECO:0007669"/>
    <property type="project" value="UniProtKB-UniRule"/>
</dbReference>
<dbReference type="AlphaFoldDB" id="A0A1G2AU80"/>
<keyword evidence="3 5" id="KW-0378">Hydrolase</keyword>
<name>A0A1G2AU80_9BACT</name>
<gene>
    <name evidence="5" type="primary">rny</name>
    <name evidence="9" type="ORF">A3B74_05420</name>
</gene>
<dbReference type="NCBIfam" id="TIGR03319">
    <property type="entry name" value="RNase_Y"/>
    <property type="match status" value="1"/>
</dbReference>
<dbReference type="InterPro" id="IPR006674">
    <property type="entry name" value="HD_domain"/>
</dbReference>
<dbReference type="EC" id="3.1.-.-" evidence="5 6"/>
<comment type="caution">
    <text evidence="9">The sequence shown here is derived from an EMBL/GenBank/DDBJ whole genome shotgun (WGS) entry which is preliminary data.</text>
</comment>
<keyword evidence="5" id="KW-1003">Cell membrane</keyword>
<dbReference type="InterPro" id="IPR004087">
    <property type="entry name" value="KH_dom"/>
</dbReference>
<dbReference type="Proteomes" id="UP000177165">
    <property type="component" value="Unassembled WGS sequence"/>
</dbReference>
<proteinExistence type="inferred from homology"/>
<dbReference type="Gene3D" id="1.10.3210.10">
    <property type="entry name" value="Hypothetical protein af1432"/>
    <property type="match status" value="1"/>
</dbReference>
<keyword evidence="5" id="KW-0812">Transmembrane</keyword>
<dbReference type="HAMAP" id="MF_00335">
    <property type="entry name" value="RNase_Y"/>
    <property type="match status" value="1"/>
</dbReference>
<evidence type="ECO:0000256" key="5">
    <source>
        <dbReference type="HAMAP-Rule" id="MF_00335"/>
    </source>
</evidence>
<dbReference type="Pfam" id="PF12072">
    <property type="entry name" value="RNase_Y_N"/>
    <property type="match status" value="1"/>
</dbReference>
<dbReference type="STRING" id="1798540.A3B74_05420"/>
<reference evidence="9 10" key="1">
    <citation type="journal article" date="2016" name="Nat. Commun.">
        <title>Thousands of microbial genomes shed light on interconnected biogeochemical processes in an aquifer system.</title>
        <authorList>
            <person name="Anantharaman K."/>
            <person name="Brown C.T."/>
            <person name="Hug L.A."/>
            <person name="Sharon I."/>
            <person name="Castelle C.J."/>
            <person name="Probst A.J."/>
            <person name="Thomas B.C."/>
            <person name="Singh A."/>
            <person name="Wilkins M.J."/>
            <person name="Karaoz U."/>
            <person name="Brodie E.L."/>
            <person name="Williams K.H."/>
            <person name="Hubbard S.S."/>
            <person name="Banfield J.F."/>
        </authorList>
    </citation>
    <scope>NUCLEOTIDE SEQUENCE [LARGE SCALE GENOMIC DNA]</scope>
</reference>
<evidence type="ECO:0000256" key="1">
    <source>
        <dbReference type="ARBA" id="ARBA00022722"/>
    </source>
</evidence>
<dbReference type="SUPFAM" id="SSF54791">
    <property type="entry name" value="Eukaryotic type KH-domain (KH-domain type I)"/>
    <property type="match status" value="1"/>
</dbReference>
<evidence type="ECO:0000256" key="3">
    <source>
        <dbReference type="ARBA" id="ARBA00022801"/>
    </source>
</evidence>
<keyword evidence="2 5" id="KW-0255">Endonuclease</keyword>
<dbReference type="Gene3D" id="3.30.1370.10">
    <property type="entry name" value="K Homology domain, type 1"/>
    <property type="match status" value="1"/>
</dbReference>
<dbReference type="SUPFAM" id="SSF109604">
    <property type="entry name" value="HD-domain/PDEase-like"/>
    <property type="match status" value="1"/>
</dbReference>
<dbReference type="SMART" id="SM00471">
    <property type="entry name" value="HDc"/>
    <property type="match status" value="1"/>
</dbReference>
<evidence type="ECO:0000256" key="7">
    <source>
        <dbReference type="SAM" id="Coils"/>
    </source>
</evidence>
<dbReference type="GO" id="GO:0004521">
    <property type="term" value="F:RNA endonuclease activity"/>
    <property type="evidence" value="ECO:0007669"/>
    <property type="project" value="UniProtKB-UniRule"/>
</dbReference>
<dbReference type="EMBL" id="MHKB01000002">
    <property type="protein sequence ID" value="OGY80059.1"/>
    <property type="molecule type" value="Genomic_DNA"/>
</dbReference>
<dbReference type="GO" id="GO:0005886">
    <property type="term" value="C:plasma membrane"/>
    <property type="evidence" value="ECO:0007669"/>
    <property type="project" value="UniProtKB-SubCell"/>
</dbReference>
<dbReference type="PANTHER" id="PTHR12826">
    <property type="entry name" value="RIBONUCLEASE Y"/>
    <property type="match status" value="1"/>
</dbReference>
<dbReference type="InterPro" id="IPR004088">
    <property type="entry name" value="KH_dom_type_1"/>
</dbReference>
<evidence type="ECO:0000256" key="4">
    <source>
        <dbReference type="ARBA" id="ARBA00022884"/>
    </source>
</evidence>